<reference evidence="1" key="1">
    <citation type="journal article" date="2023" name="bioRxiv">
        <title>Scaffold-level genome assemblies of two parasitoid biocontrol wasps reveal the parthenogenesis mechanism and an associated novel virus.</title>
        <authorList>
            <person name="Inwood S."/>
            <person name="Skelly J."/>
            <person name="Guhlin J."/>
            <person name="Harrop T."/>
            <person name="Goldson S."/>
            <person name="Dearden P."/>
        </authorList>
    </citation>
    <scope>NUCLEOTIDE SEQUENCE</scope>
    <source>
        <strain evidence="1">Lincoln</strain>
        <tissue evidence="1">Whole body</tissue>
    </source>
</reference>
<dbReference type="AlphaFoldDB" id="A0AA39F2K6"/>
<dbReference type="Proteomes" id="UP001168972">
    <property type="component" value="Unassembled WGS sequence"/>
</dbReference>
<keyword evidence="2" id="KW-1185">Reference proteome</keyword>
<evidence type="ECO:0000313" key="1">
    <source>
        <dbReference type="EMBL" id="KAK0161779.1"/>
    </source>
</evidence>
<sequence length="252" mass="29020">MTPMQRHYLNTGKKISQSTLKDDSESNLFSKAETLYVSFMCLVTSCLSSVTFEVGARSPLGHSVTKSATFNALFRRNYSMIIKIPMGDFVSSLISTITLSFGEKYRIPYFYIPWLVNTLRGMIFNEGPALLSLSYNQIPYAVIPASTFGFMTIILFAEELCLWCDVFASFKRCWIDYQNYQEYTKKNKKYNNTSSCMISKKSHDSERKIRGKMVDHTKIKSKIFHKPDRPSSKLSELRRTKSLIAINYTHDD</sequence>
<organism evidence="1 2">
    <name type="scientific">Microctonus hyperodae</name>
    <name type="common">Parasitoid wasp</name>
    <dbReference type="NCBI Taxonomy" id="165561"/>
    <lineage>
        <taxon>Eukaryota</taxon>
        <taxon>Metazoa</taxon>
        <taxon>Ecdysozoa</taxon>
        <taxon>Arthropoda</taxon>
        <taxon>Hexapoda</taxon>
        <taxon>Insecta</taxon>
        <taxon>Pterygota</taxon>
        <taxon>Neoptera</taxon>
        <taxon>Endopterygota</taxon>
        <taxon>Hymenoptera</taxon>
        <taxon>Apocrita</taxon>
        <taxon>Ichneumonoidea</taxon>
        <taxon>Braconidae</taxon>
        <taxon>Euphorinae</taxon>
        <taxon>Microctonus</taxon>
    </lineage>
</organism>
<evidence type="ECO:0000313" key="2">
    <source>
        <dbReference type="Proteomes" id="UP001168972"/>
    </source>
</evidence>
<accession>A0AA39F2K6</accession>
<protein>
    <submittedName>
        <fullName evidence="1">Uncharacterized protein</fullName>
    </submittedName>
</protein>
<proteinExistence type="predicted"/>
<reference evidence="1" key="2">
    <citation type="submission" date="2023-03" db="EMBL/GenBank/DDBJ databases">
        <authorList>
            <person name="Inwood S.N."/>
            <person name="Skelly J.G."/>
            <person name="Guhlin J."/>
            <person name="Harrop T.W.R."/>
            <person name="Goldson S.G."/>
            <person name="Dearden P.K."/>
        </authorList>
    </citation>
    <scope>NUCLEOTIDE SEQUENCE</scope>
    <source>
        <strain evidence="1">Lincoln</strain>
        <tissue evidence="1">Whole body</tissue>
    </source>
</reference>
<gene>
    <name evidence="1" type="ORF">PV327_008193</name>
</gene>
<name>A0AA39F2K6_MICHY</name>
<dbReference type="EMBL" id="JAQQBR010001834">
    <property type="protein sequence ID" value="KAK0161779.1"/>
    <property type="molecule type" value="Genomic_DNA"/>
</dbReference>
<comment type="caution">
    <text evidence="1">The sequence shown here is derived from an EMBL/GenBank/DDBJ whole genome shotgun (WGS) entry which is preliminary data.</text>
</comment>